<comment type="subcellular location">
    <subcellularLocation>
        <location evidence="1">Cell membrane</location>
        <topology evidence="1">Multi-pass membrane protein</topology>
    </subcellularLocation>
</comment>
<dbReference type="InterPro" id="IPR050539">
    <property type="entry name" value="ThrE_Dicarb/AminoAcid_Exp"/>
</dbReference>
<reference evidence="10" key="2">
    <citation type="journal article" date="2022" name="Cell Host Microbe">
        <title>Colonization of the live biotherapeutic product VE303 and modulation of the microbiota and metabolites in healthy volunteers.</title>
        <authorList>
            <person name="Dsouza M."/>
            <person name="Menon R."/>
            <person name="Crossette E."/>
            <person name="Bhattarai S.K."/>
            <person name="Schneider J."/>
            <person name="Kim Y.G."/>
            <person name="Reddy S."/>
            <person name="Caballero S."/>
            <person name="Felix C."/>
            <person name="Cornacchione L."/>
            <person name="Hendrickson J."/>
            <person name="Watson A.R."/>
            <person name="Minot S.S."/>
            <person name="Greenfield N."/>
            <person name="Schopf L."/>
            <person name="Szabady R."/>
            <person name="Patarroyo J."/>
            <person name="Smith W."/>
            <person name="Harrison P."/>
            <person name="Kuijper E.J."/>
            <person name="Kelly C.P."/>
            <person name="Olle B."/>
            <person name="Bobilev D."/>
            <person name="Silber J.L."/>
            <person name="Bucci V."/>
            <person name="Roberts B."/>
            <person name="Faith J."/>
            <person name="Norman J.M."/>
        </authorList>
    </citation>
    <scope>NUCLEOTIDE SEQUENCE</scope>
    <source>
        <strain evidence="10">VE303-04</strain>
    </source>
</reference>
<feature type="transmembrane region" description="Helical" evidence="8">
    <location>
        <begin position="82"/>
        <end position="100"/>
    </location>
</feature>
<feature type="transmembrane region" description="Helical" evidence="8">
    <location>
        <begin position="6"/>
        <end position="22"/>
    </location>
</feature>
<protein>
    <submittedName>
        <fullName evidence="10">Threonine/serine exporter family protein</fullName>
    </submittedName>
</protein>
<comment type="similarity">
    <text evidence="7">Belongs to the ThrE exporter (TC 2.A.79) family.</text>
</comment>
<evidence type="ECO:0000256" key="5">
    <source>
        <dbReference type="ARBA" id="ARBA00022989"/>
    </source>
</evidence>
<name>A0A6N3FY91_CLOSY</name>
<feature type="transmembrane region" description="Helical" evidence="8">
    <location>
        <begin position="29"/>
        <end position="49"/>
    </location>
</feature>
<keyword evidence="6 8" id="KW-0472">Membrane</keyword>
<organism evidence="11">
    <name type="scientific">Clostridium symbiosum</name>
    <name type="common">Bacteroides symbiosus</name>
    <dbReference type="NCBI Taxonomy" id="1512"/>
    <lineage>
        <taxon>Bacteria</taxon>
        <taxon>Bacillati</taxon>
        <taxon>Bacillota</taxon>
        <taxon>Clostridia</taxon>
        <taxon>Lachnospirales</taxon>
        <taxon>Lachnospiraceae</taxon>
        <taxon>Otoolea</taxon>
    </lineage>
</organism>
<keyword evidence="5 8" id="KW-1133">Transmembrane helix</keyword>
<evidence type="ECO:0000313" key="10">
    <source>
        <dbReference type="EMBL" id="MCK0084517.1"/>
    </source>
</evidence>
<evidence type="ECO:0000256" key="1">
    <source>
        <dbReference type="ARBA" id="ARBA00004651"/>
    </source>
</evidence>
<evidence type="ECO:0000256" key="7">
    <source>
        <dbReference type="ARBA" id="ARBA00034125"/>
    </source>
</evidence>
<evidence type="ECO:0000259" key="9">
    <source>
        <dbReference type="Pfam" id="PF12821"/>
    </source>
</evidence>
<accession>A0A6N3FY91</accession>
<gene>
    <name evidence="11" type="ORF">CSLFYP84_02755</name>
    <name evidence="10" type="ORF">K5I21_01225</name>
</gene>
<evidence type="ECO:0000256" key="3">
    <source>
        <dbReference type="ARBA" id="ARBA00022519"/>
    </source>
</evidence>
<evidence type="ECO:0000256" key="2">
    <source>
        <dbReference type="ARBA" id="ARBA00022475"/>
    </source>
</evidence>
<feature type="domain" description="Threonine/Serine exporter ThrE" evidence="9">
    <location>
        <begin position="8"/>
        <end position="134"/>
    </location>
</feature>
<evidence type="ECO:0000256" key="8">
    <source>
        <dbReference type="SAM" id="Phobius"/>
    </source>
</evidence>
<keyword evidence="4 8" id="KW-0812">Transmembrane</keyword>
<dbReference type="EMBL" id="JAINVB010000001">
    <property type="protein sequence ID" value="MCK0084517.1"/>
    <property type="molecule type" value="Genomic_DNA"/>
</dbReference>
<dbReference type="GO" id="GO:0015744">
    <property type="term" value="P:succinate transport"/>
    <property type="evidence" value="ECO:0007669"/>
    <property type="project" value="TreeGrafter"/>
</dbReference>
<dbReference type="PANTHER" id="PTHR34390">
    <property type="entry name" value="UPF0442 PROTEIN YJJB-RELATED"/>
    <property type="match status" value="1"/>
</dbReference>
<dbReference type="EMBL" id="CACRUA010000029">
    <property type="protein sequence ID" value="VYU56961.1"/>
    <property type="molecule type" value="Genomic_DNA"/>
</dbReference>
<dbReference type="PANTHER" id="PTHR34390:SF1">
    <property type="entry name" value="SUCCINATE TRANSPORTER SUBUNIT YJJB-RELATED"/>
    <property type="match status" value="1"/>
</dbReference>
<proteinExistence type="inferred from homology"/>
<feature type="transmembrane region" description="Helical" evidence="8">
    <location>
        <begin position="55"/>
        <end position="75"/>
    </location>
</feature>
<dbReference type="RefSeq" id="WP_021643329.1">
    <property type="nucleotide sequence ID" value="NZ_CACRUA010000029.1"/>
</dbReference>
<evidence type="ECO:0000313" key="11">
    <source>
        <dbReference type="EMBL" id="VYU56961.1"/>
    </source>
</evidence>
<evidence type="ECO:0000256" key="4">
    <source>
        <dbReference type="ARBA" id="ARBA00022692"/>
    </source>
</evidence>
<dbReference type="AlphaFoldDB" id="A0A6N3FY91"/>
<keyword evidence="3" id="KW-0997">Cell inner membrane</keyword>
<sequence length="150" mass="16302">MREFCYAVAASFFGSLGFAVLFNTRGKRILISAVGGAVFWGLYLVFINFVDNQYLGFFLSAILITIYAEVWARILKTPATTVLMPTVIPFIPGGALYYAVSAALRMDLPVFAEKARSALGLAVALAAGIMVVTSLRGPVDLILRRWKQGS</sequence>
<dbReference type="Pfam" id="PF12821">
    <property type="entry name" value="ThrE_2"/>
    <property type="match status" value="1"/>
</dbReference>
<dbReference type="GO" id="GO:0005886">
    <property type="term" value="C:plasma membrane"/>
    <property type="evidence" value="ECO:0007669"/>
    <property type="project" value="UniProtKB-SubCell"/>
</dbReference>
<dbReference type="InterPro" id="IPR024528">
    <property type="entry name" value="ThrE_2"/>
</dbReference>
<keyword evidence="2" id="KW-1003">Cell membrane</keyword>
<reference evidence="11" key="1">
    <citation type="submission" date="2019-11" db="EMBL/GenBank/DDBJ databases">
        <authorList>
            <person name="Feng L."/>
        </authorList>
    </citation>
    <scope>NUCLEOTIDE SEQUENCE</scope>
    <source>
        <strain evidence="11">CsymbiosumLFYP84</strain>
    </source>
</reference>
<dbReference type="Proteomes" id="UP001203136">
    <property type="component" value="Unassembled WGS sequence"/>
</dbReference>
<evidence type="ECO:0000256" key="6">
    <source>
        <dbReference type="ARBA" id="ARBA00023136"/>
    </source>
</evidence>
<feature type="transmembrane region" description="Helical" evidence="8">
    <location>
        <begin position="120"/>
        <end position="143"/>
    </location>
</feature>